<evidence type="ECO:0000256" key="1">
    <source>
        <dbReference type="ARBA" id="ARBA00022617"/>
    </source>
</evidence>
<feature type="compositionally biased region" description="Basic and acidic residues" evidence="4">
    <location>
        <begin position="7"/>
        <end position="17"/>
    </location>
</feature>
<dbReference type="PANTHER" id="PTHR46458">
    <property type="entry name" value="BLR2807 PROTEIN"/>
    <property type="match status" value="1"/>
</dbReference>
<dbReference type="InterPro" id="IPR012292">
    <property type="entry name" value="Globin/Proto"/>
</dbReference>
<dbReference type="GO" id="GO:0020037">
    <property type="term" value="F:heme binding"/>
    <property type="evidence" value="ECO:0007669"/>
    <property type="project" value="InterPro"/>
</dbReference>
<keyword evidence="1" id="KW-0349">Heme</keyword>
<dbReference type="InterPro" id="IPR050532">
    <property type="entry name" value="Globin-like_OT"/>
</dbReference>
<sequence length="305" mass="34195">MLASIFKKKEPKSEMGNDHSTNQSDFPRKSIDDGAMRQVKSAQTTPRMSFNGPRLVHKNSEQSLSVSGIAIRQHRLSVGDCRIPVERRGSTRSRLSGSVDHMGNAQQRRVSRANLNFTGEGGDGGMSIQEHLKLTPYQSQLLQATWSKIRPNSATFTQIFKLLCFKSTLAREIFQKLSIVEGFKSDGRCDLNMHAKMLCDMMDSIISDLNQPSKSVQAKCTEIGVSHHNVNETSAGALWESLGECMAEVITKVDCVRSKREAGKAWITVISFMVDAMKNGYMDEFRRHHVSRNSVTRLNETRVKQ</sequence>
<dbReference type="InterPro" id="IPR009050">
    <property type="entry name" value="Globin-like_sf"/>
</dbReference>
<evidence type="ECO:0000313" key="6">
    <source>
        <dbReference type="WBParaSite" id="MBELARI_LOCUS14888"/>
    </source>
</evidence>
<organism evidence="5 6">
    <name type="scientific">Mesorhabditis belari</name>
    <dbReference type="NCBI Taxonomy" id="2138241"/>
    <lineage>
        <taxon>Eukaryota</taxon>
        <taxon>Metazoa</taxon>
        <taxon>Ecdysozoa</taxon>
        <taxon>Nematoda</taxon>
        <taxon>Chromadorea</taxon>
        <taxon>Rhabditida</taxon>
        <taxon>Rhabditina</taxon>
        <taxon>Rhabditomorpha</taxon>
        <taxon>Rhabditoidea</taxon>
        <taxon>Rhabditidae</taxon>
        <taxon>Mesorhabditinae</taxon>
        <taxon>Mesorhabditis</taxon>
    </lineage>
</organism>
<dbReference type="Gene3D" id="1.10.490.10">
    <property type="entry name" value="Globins"/>
    <property type="match status" value="1"/>
</dbReference>
<evidence type="ECO:0000256" key="2">
    <source>
        <dbReference type="ARBA" id="ARBA00022723"/>
    </source>
</evidence>
<accession>A0AAF3ELL9</accession>
<dbReference type="AlphaFoldDB" id="A0AAF3ELL9"/>
<feature type="region of interest" description="Disordered" evidence="4">
    <location>
        <begin position="1"/>
        <end position="55"/>
    </location>
</feature>
<dbReference type="GO" id="GO:0019825">
    <property type="term" value="F:oxygen binding"/>
    <property type="evidence" value="ECO:0007669"/>
    <property type="project" value="InterPro"/>
</dbReference>
<feature type="compositionally biased region" description="Basic and acidic residues" evidence="4">
    <location>
        <begin position="26"/>
        <end position="35"/>
    </location>
</feature>
<dbReference type="WBParaSite" id="MBELARI_LOCUS14888">
    <property type="protein sequence ID" value="MBELARI_LOCUS14888"/>
    <property type="gene ID" value="MBELARI_LOCUS14888"/>
</dbReference>
<keyword evidence="5" id="KW-1185">Reference proteome</keyword>
<dbReference type="InterPro" id="IPR044399">
    <property type="entry name" value="Mb-like_M"/>
</dbReference>
<dbReference type="SUPFAM" id="SSF46458">
    <property type="entry name" value="Globin-like"/>
    <property type="match status" value="1"/>
</dbReference>
<name>A0AAF3ELL9_9BILA</name>
<dbReference type="GO" id="GO:0046872">
    <property type="term" value="F:metal ion binding"/>
    <property type="evidence" value="ECO:0007669"/>
    <property type="project" value="UniProtKB-KW"/>
</dbReference>
<evidence type="ECO:0000256" key="3">
    <source>
        <dbReference type="ARBA" id="ARBA00023004"/>
    </source>
</evidence>
<dbReference type="PANTHER" id="PTHR46458:SF21">
    <property type="entry name" value="GLOBIN DOMAIN-CONTAINING PROTEIN"/>
    <property type="match status" value="1"/>
</dbReference>
<evidence type="ECO:0000313" key="5">
    <source>
        <dbReference type="Proteomes" id="UP000887575"/>
    </source>
</evidence>
<dbReference type="Proteomes" id="UP000887575">
    <property type="component" value="Unassembled WGS sequence"/>
</dbReference>
<protein>
    <submittedName>
        <fullName evidence="6">Globin family profile domain-containing protein</fullName>
    </submittedName>
</protein>
<proteinExistence type="predicted"/>
<evidence type="ECO:0000256" key="4">
    <source>
        <dbReference type="SAM" id="MobiDB-lite"/>
    </source>
</evidence>
<dbReference type="CDD" id="cd01040">
    <property type="entry name" value="Mb-like"/>
    <property type="match status" value="1"/>
</dbReference>
<keyword evidence="3" id="KW-0408">Iron</keyword>
<keyword evidence="2" id="KW-0479">Metal-binding</keyword>
<reference evidence="6" key="1">
    <citation type="submission" date="2024-02" db="UniProtKB">
        <authorList>
            <consortium name="WormBaseParasite"/>
        </authorList>
    </citation>
    <scope>IDENTIFICATION</scope>
</reference>